<protein>
    <submittedName>
        <fullName evidence="2">SWI/SNF- matrix-associated actin-dependent regulator of chromatin sub A-like protein 1</fullName>
    </submittedName>
</protein>
<dbReference type="EMBL" id="JASSZA010000006">
    <property type="protein sequence ID" value="KAK2108520.1"/>
    <property type="molecule type" value="Genomic_DNA"/>
</dbReference>
<evidence type="ECO:0000313" key="3">
    <source>
        <dbReference type="Proteomes" id="UP001266305"/>
    </source>
</evidence>
<name>A0ABQ9VH61_SAGOE</name>
<keyword evidence="3" id="KW-1185">Reference proteome</keyword>
<accession>A0ABQ9VH61</accession>
<feature type="signal peptide" evidence="1">
    <location>
        <begin position="1"/>
        <end position="21"/>
    </location>
</feature>
<comment type="caution">
    <text evidence="2">The sequence shown here is derived from an EMBL/GenBank/DDBJ whole genome shotgun (WGS) entry which is preliminary data.</text>
</comment>
<keyword evidence="1" id="KW-0732">Signal</keyword>
<gene>
    <name evidence="2" type="primary">SMARCAL1_5</name>
    <name evidence="2" type="ORF">P7K49_013685</name>
</gene>
<evidence type="ECO:0000313" key="2">
    <source>
        <dbReference type="EMBL" id="KAK2108520.1"/>
    </source>
</evidence>
<evidence type="ECO:0000256" key="1">
    <source>
        <dbReference type="SAM" id="SignalP"/>
    </source>
</evidence>
<dbReference type="Proteomes" id="UP001266305">
    <property type="component" value="Unassembled WGS sequence"/>
</dbReference>
<feature type="chain" id="PRO_5046381160" evidence="1">
    <location>
        <begin position="22"/>
        <end position="96"/>
    </location>
</feature>
<reference evidence="2 3" key="1">
    <citation type="submission" date="2023-05" db="EMBL/GenBank/DDBJ databases">
        <title>B98-5 Cell Line De Novo Hybrid Assembly: An Optical Mapping Approach.</title>
        <authorList>
            <person name="Kananen K."/>
            <person name="Auerbach J.A."/>
            <person name="Kautto E."/>
            <person name="Blachly J.S."/>
        </authorList>
    </citation>
    <scope>NUCLEOTIDE SEQUENCE [LARGE SCALE GENOMIC DNA]</scope>
    <source>
        <strain evidence="2">B95-8</strain>
        <tissue evidence="2">Cell line</tissue>
    </source>
</reference>
<organism evidence="2 3">
    <name type="scientific">Saguinus oedipus</name>
    <name type="common">Cotton-top tamarin</name>
    <name type="synonym">Oedipomidas oedipus</name>
    <dbReference type="NCBI Taxonomy" id="9490"/>
    <lineage>
        <taxon>Eukaryota</taxon>
        <taxon>Metazoa</taxon>
        <taxon>Chordata</taxon>
        <taxon>Craniata</taxon>
        <taxon>Vertebrata</taxon>
        <taxon>Euteleostomi</taxon>
        <taxon>Mammalia</taxon>
        <taxon>Eutheria</taxon>
        <taxon>Euarchontoglires</taxon>
        <taxon>Primates</taxon>
        <taxon>Haplorrhini</taxon>
        <taxon>Platyrrhini</taxon>
        <taxon>Cebidae</taxon>
        <taxon>Callitrichinae</taxon>
        <taxon>Saguinus</taxon>
    </lineage>
</organism>
<proteinExistence type="predicted"/>
<sequence length="96" mass="10492">MAHIDIETLWLLLLGTCDLEGITGKRLDPEKGNITKARCLPQVQLDPLPTTLTLAFASQLKKTSLNPTPDVPEADLSEVDPKLVSNLMPFQRAGVK</sequence>